<evidence type="ECO:0000256" key="1">
    <source>
        <dbReference type="ARBA" id="ARBA00004141"/>
    </source>
</evidence>
<gene>
    <name evidence="8" type="ORF">AMS68_002226</name>
</gene>
<dbReference type="Pfam" id="PF07690">
    <property type="entry name" value="MFS_1"/>
    <property type="match status" value="1"/>
</dbReference>
<feature type="transmembrane region" description="Helical" evidence="6">
    <location>
        <begin position="311"/>
        <end position="330"/>
    </location>
</feature>
<feature type="transmembrane region" description="Helical" evidence="6">
    <location>
        <begin position="88"/>
        <end position="113"/>
    </location>
</feature>
<feature type="transmembrane region" description="Helical" evidence="6">
    <location>
        <begin position="151"/>
        <end position="169"/>
    </location>
</feature>
<dbReference type="FunFam" id="1.20.1250.20:FF:000011">
    <property type="entry name" value="MFS multidrug transporter, putative"/>
    <property type="match status" value="1"/>
</dbReference>
<dbReference type="Gene3D" id="1.20.1250.20">
    <property type="entry name" value="MFS general substrate transporter like domains"/>
    <property type="match status" value="1"/>
</dbReference>
<feature type="transmembrane region" description="Helical" evidence="6">
    <location>
        <begin position="459"/>
        <end position="480"/>
    </location>
</feature>
<feature type="domain" description="Major facilitator superfamily (MFS) profile" evidence="7">
    <location>
        <begin position="86"/>
        <end position="514"/>
    </location>
</feature>
<protein>
    <recommendedName>
        <fullName evidence="7">Major facilitator superfamily (MFS) profile domain-containing protein</fullName>
    </recommendedName>
</protein>
<dbReference type="PANTHER" id="PTHR23502:SF182">
    <property type="entry name" value="POLYAMINE TRANSPORTER, PUTATIVE-RELATED"/>
    <property type="match status" value="1"/>
</dbReference>
<evidence type="ECO:0000313" key="8">
    <source>
        <dbReference type="EMBL" id="QIW96708.1"/>
    </source>
</evidence>
<name>A0A6H0XQ10_9PEZI</name>
<dbReference type="Proteomes" id="UP000503462">
    <property type="component" value="Chromosome 2"/>
</dbReference>
<dbReference type="InterPro" id="IPR020846">
    <property type="entry name" value="MFS_dom"/>
</dbReference>
<dbReference type="InterPro" id="IPR036259">
    <property type="entry name" value="MFS_trans_sf"/>
</dbReference>
<accession>A0A6H0XQ10</accession>
<feature type="transmembrane region" description="Helical" evidence="6">
    <location>
        <begin position="119"/>
        <end position="139"/>
    </location>
</feature>
<feature type="transmembrane region" description="Helical" evidence="6">
    <location>
        <begin position="486"/>
        <end position="510"/>
    </location>
</feature>
<feature type="compositionally biased region" description="Basic and acidic residues" evidence="5">
    <location>
        <begin position="11"/>
        <end position="20"/>
    </location>
</feature>
<dbReference type="SUPFAM" id="SSF103473">
    <property type="entry name" value="MFS general substrate transporter"/>
    <property type="match status" value="1"/>
</dbReference>
<dbReference type="CDD" id="cd17323">
    <property type="entry name" value="MFS_Tpo1_MDR_like"/>
    <property type="match status" value="1"/>
</dbReference>
<dbReference type="GO" id="GO:0015606">
    <property type="term" value="F:spermidine transmembrane transporter activity"/>
    <property type="evidence" value="ECO:0007669"/>
    <property type="project" value="TreeGrafter"/>
</dbReference>
<keyword evidence="2 6" id="KW-0812">Transmembrane</keyword>
<reference evidence="8 9" key="1">
    <citation type="journal article" date="2016" name="Sci. Rep.">
        <title>Peltaster fructicola genome reveals evolution from an invasive phytopathogen to an ectophytic parasite.</title>
        <authorList>
            <person name="Xu C."/>
            <person name="Chen H."/>
            <person name="Gleason M.L."/>
            <person name="Xu J.R."/>
            <person name="Liu H."/>
            <person name="Zhang R."/>
            <person name="Sun G."/>
        </authorList>
    </citation>
    <scope>NUCLEOTIDE SEQUENCE [LARGE SCALE GENOMIC DNA]</scope>
    <source>
        <strain evidence="8 9">LNHT1506</strain>
    </source>
</reference>
<evidence type="ECO:0000256" key="5">
    <source>
        <dbReference type="SAM" id="MobiDB-lite"/>
    </source>
</evidence>
<dbReference type="GO" id="GO:0005886">
    <property type="term" value="C:plasma membrane"/>
    <property type="evidence" value="ECO:0007669"/>
    <property type="project" value="TreeGrafter"/>
</dbReference>
<dbReference type="PANTHER" id="PTHR23502">
    <property type="entry name" value="MAJOR FACILITATOR SUPERFAMILY"/>
    <property type="match status" value="1"/>
</dbReference>
<proteinExistence type="predicted"/>
<evidence type="ECO:0000256" key="6">
    <source>
        <dbReference type="SAM" id="Phobius"/>
    </source>
</evidence>
<dbReference type="EMBL" id="CP051140">
    <property type="protein sequence ID" value="QIW96708.1"/>
    <property type="molecule type" value="Genomic_DNA"/>
</dbReference>
<keyword evidence="3 6" id="KW-1133">Transmembrane helix</keyword>
<dbReference type="GO" id="GO:0000297">
    <property type="term" value="F:spermine transmembrane transporter activity"/>
    <property type="evidence" value="ECO:0007669"/>
    <property type="project" value="TreeGrafter"/>
</dbReference>
<dbReference type="InterPro" id="IPR011701">
    <property type="entry name" value="MFS"/>
</dbReference>
<organism evidence="8 9">
    <name type="scientific">Peltaster fructicola</name>
    <dbReference type="NCBI Taxonomy" id="286661"/>
    <lineage>
        <taxon>Eukaryota</taxon>
        <taxon>Fungi</taxon>
        <taxon>Dikarya</taxon>
        <taxon>Ascomycota</taxon>
        <taxon>Pezizomycotina</taxon>
        <taxon>Dothideomycetes</taxon>
        <taxon>Dothideomycetes incertae sedis</taxon>
        <taxon>Peltaster</taxon>
    </lineage>
</organism>
<dbReference type="OrthoDB" id="3936150at2759"/>
<evidence type="ECO:0000256" key="3">
    <source>
        <dbReference type="ARBA" id="ARBA00022989"/>
    </source>
</evidence>
<dbReference type="PROSITE" id="PS50850">
    <property type="entry name" value="MFS"/>
    <property type="match status" value="1"/>
</dbReference>
<feature type="transmembrane region" description="Helical" evidence="6">
    <location>
        <begin position="175"/>
        <end position="196"/>
    </location>
</feature>
<keyword evidence="9" id="KW-1185">Reference proteome</keyword>
<feature type="transmembrane region" description="Helical" evidence="6">
    <location>
        <begin position="419"/>
        <end position="447"/>
    </location>
</feature>
<feature type="region of interest" description="Disordered" evidence="5">
    <location>
        <begin position="1"/>
        <end position="27"/>
    </location>
</feature>
<feature type="transmembrane region" description="Helical" evidence="6">
    <location>
        <begin position="208"/>
        <end position="229"/>
    </location>
</feature>
<evidence type="ECO:0000256" key="4">
    <source>
        <dbReference type="ARBA" id="ARBA00023136"/>
    </source>
</evidence>
<evidence type="ECO:0000259" key="7">
    <source>
        <dbReference type="PROSITE" id="PS50850"/>
    </source>
</evidence>
<evidence type="ECO:0000256" key="2">
    <source>
        <dbReference type="ARBA" id="ARBA00022692"/>
    </source>
</evidence>
<evidence type="ECO:0000313" key="9">
    <source>
        <dbReference type="Proteomes" id="UP000503462"/>
    </source>
</evidence>
<dbReference type="AlphaFoldDB" id="A0A6H0XQ10"/>
<comment type="subcellular location">
    <subcellularLocation>
        <location evidence="1">Membrane</location>
        <topology evidence="1">Multi-pass membrane protein</topology>
    </subcellularLocation>
</comment>
<feature type="transmembrane region" description="Helical" evidence="6">
    <location>
        <begin position="241"/>
        <end position="261"/>
    </location>
</feature>
<feature type="transmembrane region" description="Helical" evidence="6">
    <location>
        <begin position="394"/>
        <end position="413"/>
    </location>
</feature>
<feature type="transmembrane region" description="Helical" evidence="6">
    <location>
        <begin position="350"/>
        <end position="373"/>
    </location>
</feature>
<sequence length="524" mass="57589">MSASASQDCITTEKSKEISVTERPMSTNSEDIEKILDKSKEVTVTARPISSDSEDVEKKAELTDAEAWNIDPENPMNWPLYKKAYHSFAAAILAFSVSCGSSLITPSAFFIMADFNVTLTQSILVLTVFVLGLALGPMLAAPISETKGRRVVYISTSIVYMLFTLGAGFSKTFSSLLACRFFAGMSGGPVLAIGAGTNADMFSVRYRAIAGAFFVLMPFLGPSLGPVIGSFVAFEKQTWQWSQYVTVFISLVAWVLVLPMHETYEKIILQKRALKAGIVSTEEELKPAEKLKLLFTITLFRPIRMIFTEPIVSLFALYNALSFSILFSLFEAYPYVYITVYGFNTWQYGLTFLGVGLGVILAVPTAIIVDQLYYQKHYDAALAEGKPCNPEYRLLVGQLGSFGIPIGLFWFAWTSRPDIHWIVPTLAGIFFAWGNVCVFICAALYLVDVYGPLNGASALAANGLLRYSLAACFPLFIVQMYENLGIGWATSTLGFATVAMMPIPFVFYIYGPRLRAISGVGTVM</sequence>
<keyword evidence="4 6" id="KW-0472">Membrane</keyword>
<feature type="compositionally biased region" description="Polar residues" evidence="5">
    <location>
        <begin position="1"/>
        <end position="10"/>
    </location>
</feature>